<evidence type="ECO:0000313" key="2">
    <source>
        <dbReference type="EMBL" id="KAK4109204.1"/>
    </source>
</evidence>
<dbReference type="PANTHER" id="PTHR38847">
    <property type="match status" value="1"/>
</dbReference>
<keyword evidence="1" id="KW-0732">Signal</keyword>
<organism evidence="2 3">
    <name type="scientific">Canariomyces notabilis</name>
    <dbReference type="NCBI Taxonomy" id="2074819"/>
    <lineage>
        <taxon>Eukaryota</taxon>
        <taxon>Fungi</taxon>
        <taxon>Dikarya</taxon>
        <taxon>Ascomycota</taxon>
        <taxon>Pezizomycotina</taxon>
        <taxon>Sordariomycetes</taxon>
        <taxon>Sordariomycetidae</taxon>
        <taxon>Sordariales</taxon>
        <taxon>Chaetomiaceae</taxon>
        <taxon>Canariomyces</taxon>
    </lineage>
</organism>
<proteinExistence type="predicted"/>
<dbReference type="InterPro" id="IPR025649">
    <property type="entry name" value="DUF4360"/>
</dbReference>
<evidence type="ECO:0008006" key="4">
    <source>
        <dbReference type="Google" id="ProtNLM"/>
    </source>
</evidence>
<dbReference type="RefSeq" id="XP_064666774.1">
    <property type="nucleotide sequence ID" value="XM_064815972.1"/>
</dbReference>
<accession>A0AAN6QI42</accession>
<dbReference type="AlphaFoldDB" id="A0AAN6QI42"/>
<feature type="chain" id="PRO_5042870836" description="Secreted protein" evidence="1">
    <location>
        <begin position="19"/>
        <end position="213"/>
    </location>
</feature>
<comment type="caution">
    <text evidence="2">The sequence shown here is derived from an EMBL/GenBank/DDBJ whole genome shotgun (WGS) entry which is preliminary data.</text>
</comment>
<dbReference type="PANTHER" id="PTHR38847:SF1">
    <property type="entry name" value="PSEUDOURIDINE SYNTHASE RSUA_RLUA-LIKE DOMAIN-CONTAINING PROTEIN"/>
    <property type="match status" value="1"/>
</dbReference>
<evidence type="ECO:0000313" key="3">
    <source>
        <dbReference type="Proteomes" id="UP001302812"/>
    </source>
</evidence>
<evidence type="ECO:0000256" key="1">
    <source>
        <dbReference type="SAM" id="SignalP"/>
    </source>
</evidence>
<keyword evidence="3" id="KW-1185">Reference proteome</keyword>
<gene>
    <name evidence="2" type="ORF">N656DRAFT_783506</name>
</gene>
<dbReference type="Pfam" id="PF14273">
    <property type="entry name" value="DUF4360"/>
    <property type="match status" value="1"/>
</dbReference>
<protein>
    <recommendedName>
        <fullName evidence="4">Secreted protein</fullName>
    </recommendedName>
</protein>
<dbReference type="EMBL" id="MU853358">
    <property type="protein sequence ID" value="KAK4109204.1"/>
    <property type="molecule type" value="Genomic_DNA"/>
</dbReference>
<feature type="signal peptide" evidence="1">
    <location>
        <begin position="1"/>
        <end position="18"/>
    </location>
</feature>
<reference evidence="2" key="1">
    <citation type="journal article" date="2023" name="Mol. Phylogenet. Evol.">
        <title>Genome-scale phylogeny and comparative genomics of the fungal order Sordariales.</title>
        <authorList>
            <person name="Hensen N."/>
            <person name="Bonometti L."/>
            <person name="Westerberg I."/>
            <person name="Brannstrom I.O."/>
            <person name="Guillou S."/>
            <person name="Cros-Aarteil S."/>
            <person name="Calhoun S."/>
            <person name="Haridas S."/>
            <person name="Kuo A."/>
            <person name="Mondo S."/>
            <person name="Pangilinan J."/>
            <person name="Riley R."/>
            <person name="LaButti K."/>
            <person name="Andreopoulos B."/>
            <person name="Lipzen A."/>
            <person name="Chen C."/>
            <person name="Yan M."/>
            <person name="Daum C."/>
            <person name="Ng V."/>
            <person name="Clum A."/>
            <person name="Steindorff A."/>
            <person name="Ohm R.A."/>
            <person name="Martin F."/>
            <person name="Silar P."/>
            <person name="Natvig D.O."/>
            <person name="Lalanne C."/>
            <person name="Gautier V."/>
            <person name="Ament-Velasquez S.L."/>
            <person name="Kruys A."/>
            <person name="Hutchinson M.I."/>
            <person name="Powell A.J."/>
            <person name="Barry K."/>
            <person name="Miller A.N."/>
            <person name="Grigoriev I.V."/>
            <person name="Debuchy R."/>
            <person name="Gladieux P."/>
            <person name="Hiltunen Thoren M."/>
            <person name="Johannesson H."/>
        </authorList>
    </citation>
    <scope>NUCLEOTIDE SEQUENCE</scope>
    <source>
        <strain evidence="2">CBS 508.74</strain>
    </source>
</reference>
<reference evidence="2" key="2">
    <citation type="submission" date="2023-05" db="EMBL/GenBank/DDBJ databases">
        <authorList>
            <consortium name="Lawrence Berkeley National Laboratory"/>
            <person name="Steindorff A."/>
            <person name="Hensen N."/>
            <person name="Bonometti L."/>
            <person name="Westerberg I."/>
            <person name="Brannstrom I.O."/>
            <person name="Guillou S."/>
            <person name="Cros-Aarteil S."/>
            <person name="Calhoun S."/>
            <person name="Haridas S."/>
            <person name="Kuo A."/>
            <person name="Mondo S."/>
            <person name="Pangilinan J."/>
            <person name="Riley R."/>
            <person name="Labutti K."/>
            <person name="Andreopoulos B."/>
            <person name="Lipzen A."/>
            <person name="Chen C."/>
            <person name="Yanf M."/>
            <person name="Daum C."/>
            <person name="Ng V."/>
            <person name="Clum A."/>
            <person name="Ohm R."/>
            <person name="Martin F."/>
            <person name="Silar P."/>
            <person name="Natvig D."/>
            <person name="Lalanne C."/>
            <person name="Gautier V."/>
            <person name="Ament-Velasquez S.L."/>
            <person name="Kruys A."/>
            <person name="Hutchinson M.I."/>
            <person name="Powell A.J."/>
            <person name="Barry K."/>
            <person name="Miller A.N."/>
            <person name="Grigoriev I.V."/>
            <person name="Debuchy R."/>
            <person name="Gladieux P."/>
            <person name="Thoren M.H."/>
            <person name="Johannesson H."/>
        </authorList>
    </citation>
    <scope>NUCLEOTIDE SEQUENCE</scope>
    <source>
        <strain evidence="2">CBS 508.74</strain>
    </source>
</reference>
<dbReference type="GeneID" id="89940097"/>
<sequence>MKLSNLLPLLTPLTLTSAHPRPRPVIIDDNLPGGPSGHEVEIVGLAFAGSGCPAGTVSGQLSTDLTTLTLLYAEFVAQAGSGISPSNYRRNCQLNVKLRYPQGWQFSVFKADYRGYAQIPAGDTGTCKATYYFSGDSRQISSTMTIRGPYDDNYLKTDQFSVESTVWSPCGVEGLLNINSEVRLSPMDAVKPALMTVRSPRTVSVRWRRCSGS</sequence>
<name>A0AAN6QI42_9PEZI</name>
<dbReference type="Proteomes" id="UP001302812">
    <property type="component" value="Unassembled WGS sequence"/>
</dbReference>